<name>A0A4V4LSX1_9BASI</name>
<dbReference type="AlphaFoldDB" id="A0A4V4LSX1"/>
<sequence length="292" mass="32713">MSKHRAHNSLLLHPALALTPRPTFRGGTGHTKNPYLRILSTPLRFCAVSKFKFPSAMLLRFKVLNGELCTDKDARQQSHKVHGRGISVICRKTAVQVLLADKLYTRISRGGKHKEGMIEAIETELLDNVIGELDAIIRKLRSNCLKGGDNDVLMSNRAPWLLHRGSEESNEKGLRAGLVISFTDSSSFSHLGEGEHRPPIYTLNEQNTKQDQRERIQQCLLKMEEYLQRRGCDTGDQHSHKFALGFGVVSDGDLSVDLSGLSTALWRCRMWHQDAHEAEGFGLFASDVTTID</sequence>
<dbReference type="EMBL" id="SPNW01000042">
    <property type="protein sequence ID" value="TIA88133.1"/>
    <property type="molecule type" value="Genomic_DNA"/>
</dbReference>
<keyword evidence="2" id="KW-1185">Reference proteome</keyword>
<dbReference type="OrthoDB" id="3363286at2759"/>
<evidence type="ECO:0000313" key="2">
    <source>
        <dbReference type="Proteomes" id="UP000310189"/>
    </source>
</evidence>
<protein>
    <submittedName>
        <fullName evidence="1">Uncharacterized protein</fullName>
    </submittedName>
</protein>
<proteinExistence type="predicted"/>
<evidence type="ECO:0000313" key="1">
    <source>
        <dbReference type="EMBL" id="TIA88133.1"/>
    </source>
</evidence>
<accession>A0A4V4LSX1</accession>
<organism evidence="1 2">
    <name type="scientific">Wallemia hederae</name>
    <dbReference type="NCBI Taxonomy" id="1540922"/>
    <lineage>
        <taxon>Eukaryota</taxon>
        <taxon>Fungi</taxon>
        <taxon>Dikarya</taxon>
        <taxon>Basidiomycota</taxon>
        <taxon>Wallemiomycotina</taxon>
        <taxon>Wallemiomycetes</taxon>
        <taxon>Wallemiales</taxon>
        <taxon>Wallemiaceae</taxon>
        <taxon>Wallemia</taxon>
    </lineage>
</organism>
<dbReference type="Proteomes" id="UP000310189">
    <property type="component" value="Unassembled WGS sequence"/>
</dbReference>
<reference evidence="1 2" key="1">
    <citation type="submission" date="2019-03" db="EMBL/GenBank/DDBJ databases">
        <title>Sequencing 23 genomes of Wallemia ichthyophaga.</title>
        <authorList>
            <person name="Gostincar C."/>
        </authorList>
    </citation>
    <scope>NUCLEOTIDE SEQUENCE [LARGE SCALE GENOMIC DNA]</scope>
    <source>
        <strain evidence="1 2">EXF-5753</strain>
    </source>
</reference>
<gene>
    <name evidence="1" type="ORF">E3P99_02763</name>
</gene>
<comment type="caution">
    <text evidence="1">The sequence shown here is derived from an EMBL/GenBank/DDBJ whole genome shotgun (WGS) entry which is preliminary data.</text>
</comment>